<gene>
    <name evidence="2" type="ORF">GCM10022277_37820</name>
</gene>
<dbReference type="Proteomes" id="UP001501565">
    <property type="component" value="Unassembled WGS sequence"/>
</dbReference>
<evidence type="ECO:0008006" key="4">
    <source>
        <dbReference type="Google" id="ProtNLM"/>
    </source>
</evidence>
<name>A0ABP7N615_9GAMM</name>
<dbReference type="InterPro" id="IPR025363">
    <property type="entry name" value="DUF4267"/>
</dbReference>
<keyword evidence="1" id="KW-1133">Transmembrane helix</keyword>
<dbReference type="EMBL" id="BAABBN010000012">
    <property type="protein sequence ID" value="GAA3937949.1"/>
    <property type="molecule type" value="Genomic_DNA"/>
</dbReference>
<dbReference type="RefSeq" id="WP_344800184.1">
    <property type="nucleotide sequence ID" value="NZ_BAABBN010000012.1"/>
</dbReference>
<proteinExistence type="predicted"/>
<reference evidence="3" key="1">
    <citation type="journal article" date="2019" name="Int. J. Syst. Evol. Microbiol.">
        <title>The Global Catalogue of Microorganisms (GCM) 10K type strain sequencing project: providing services to taxonomists for standard genome sequencing and annotation.</title>
        <authorList>
            <consortium name="The Broad Institute Genomics Platform"/>
            <consortium name="The Broad Institute Genome Sequencing Center for Infectious Disease"/>
            <person name="Wu L."/>
            <person name="Ma J."/>
        </authorList>
    </citation>
    <scope>NUCLEOTIDE SEQUENCE [LARGE SCALE GENOMIC DNA]</scope>
    <source>
        <strain evidence="3">JCM 17551</strain>
    </source>
</reference>
<feature type="transmembrane region" description="Helical" evidence="1">
    <location>
        <begin position="73"/>
        <end position="93"/>
    </location>
</feature>
<sequence>MLKKVGFVLVLLMALLQAFYALFAFLDPVSFSNVRGTSLVSLEDTDWVQIYASRTLFVALIVGFLLYLRNYKILSAAALFGVVMPVTDAWLAFQADAPSSVVIKHLITIVYLLCTAWVLYKIVREEEMIASPSPN</sequence>
<evidence type="ECO:0000256" key="1">
    <source>
        <dbReference type="SAM" id="Phobius"/>
    </source>
</evidence>
<evidence type="ECO:0000313" key="2">
    <source>
        <dbReference type="EMBL" id="GAA3937949.1"/>
    </source>
</evidence>
<organism evidence="2 3">
    <name type="scientific">Litoribacillus peritrichatus</name>
    <dbReference type="NCBI Taxonomy" id="718191"/>
    <lineage>
        <taxon>Bacteria</taxon>
        <taxon>Pseudomonadati</taxon>
        <taxon>Pseudomonadota</taxon>
        <taxon>Gammaproteobacteria</taxon>
        <taxon>Oceanospirillales</taxon>
        <taxon>Oceanospirillaceae</taxon>
        <taxon>Litoribacillus</taxon>
    </lineage>
</organism>
<dbReference type="Pfam" id="PF14087">
    <property type="entry name" value="DUF4267"/>
    <property type="match status" value="1"/>
</dbReference>
<feature type="transmembrane region" description="Helical" evidence="1">
    <location>
        <begin position="105"/>
        <end position="123"/>
    </location>
</feature>
<protein>
    <recommendedName>
        <fullName evidence="4">DUF4267 domain-containing protein</fullName>
    </recommendedName>
</protein>
<keyword evidence="3" id="KW-1185">Reference proteome</keyword>
<keyword evidence="1" id="KW-0812">Transmembrane</keyword>
<keyword evidence="1" id="KW-0472">Membrane</keyword>
<evidence type="ECO:0000313" key="3">
    <source>
        <dbReference type="Proteomes" id="UP001501565"/>
    </source>
</evidence>
<comment type="caution">
    <text evidence="2">The sequence shown here is derived from an EMBL/GenBank/DDBJ whole genome shotgun (WGS) entry which is preliminary data.</text>
</comment>
<accession>A0ABP7N615</accession>
<feature type="transmembrane region" description="Helical" evidence="1">
    <location>
        <begin position="48"/>
        <end position="68"/>
    </location>
</feature>